<protein>
    <submittedName>
        <fullName evidence="1">Uncharacterized protein</fullName>
    </submittedName>
</protein>
<dbReference type="OrthoDB" id="581425at2"/>
<evidence type="ECO:0000313" key="2">
    <source>
        <dbReference type="Proteomes" id="UP000030588"/>
    </source>
</evidence>
<evidence type="ECO:0000313" key="1">
    <source>
        <dbReference type="EMBL" id="KHD84133.1"/>
    </source>
</evidence>
<dbReference type="Proteomes" id="UP000030588">
    <property type="component" value="Unassembled WGS sequence"/>
</dbReference>
<accession>A0A0A6V981</accession>
<gene>
    <name evidence="1" type="ORF">NG54_17505</name>
</gene>
<proteinExistence type="predicted"/>
<name>A0A0A6V981_9BACI</name>
<reference evidence="1 2" key="1">
    <citation type="submission" date="2014-10" db="EMBL/GenBank/DDBJ databases">
        <title>Draft genome of phytase producing Bacillus ginsengihumi strain M2.11.</title>
        <authorList>
            <person name="Toymentseva A."/>
            <person name="Boulygina E.A."/>
            <person name="Kazakov S.V."/>
            <person name="Kayumov I."/>
            <person name="Suleimanova A.D."/>
            <person name="Mardanova A.M."/>
            <person name="Maria S.N."/>
            <person name="Sergey M.Y."/>
            <person name="Sharipova M.R."/>
        </authorList>
    </citation>
    <scope>NUCLEOTIDE SEQUENCE [LARGE SCALE GENOMIC DNA]</scope>
    <source>
        <strain evidence="1 2">M2.11</strain>
    </source>
</reference>
<organism evidence="1 2">
    <name type="scientific">Heyndrickxia ginsengihumi</name>
    <dbReference type="NCBI Taxonomy" id="363870"/>
    <lineage>
        <taxon>Bacteria</taxon>
        <taxon>Bacillati</taxon>
        <taxon>Bacillota</taxon>
        <taxon>Bacilli</taxon>
        <taxon>Bacillales</taxon>
        <taxon>Bacillaceae</taxon>
        <taxon>Heyndrickxia</taxon>
    </lineage>
</organism>
<dbReference type="AlphaFoldDB" id="A0A0A6V981"/>
<dbReference type="STRING" id="363870.NG54_17505"/>
<sequence length="241" mass="28270">MDINVERVGKMDIKQFKESKENNDGFQLNLSKGEMFDYGSLITIITNIINKIDNISMEARKQFLLYELDNLSINKSTASFRLHILENKLSFINIFPSALIYQFNSFVTSIISEFPYFEGKVVFELKEFIIAKSICNSLKALKVQVYFHKDHIGKSAFFLGFKRLFLFYITKVASSHKQLTFRKRKKLITSTQNVSRETMNFMLGTKMEEMLYVSSVQNYFLEVLRKINIENFYSSKHKVEE</sequence>
<dbReference type="EMBL" id="JRUN01000096">
    <property type="protein sequence ID" value="KHD84133.1"/>
    <property type="molecule type" value="Genomic_DNA"/>
</dbReference>
<comment type="caution">
    <text evidence="1">The sequence shown here is derived from an EMBL/GenBank/DDBJ whole genome shotgun (WGS) entry which is preliminary data.</text>
</comment>
<dbReference type="RefSeq" id="WP_025727344.1">
    <property type="nucleotide sequence ID" value="NZ_JAAIWK010000005.1"/>
</dbReference>